<accession>A0ABP9FHA4</accession>
<dbReference type="SUPFAM" id="SSF56317">
    <property type="entry name" value="Carbon-nitrogen hydrolase"/>
    <property type="match status" value="1"/>
</dbReference>
<comment type="pathway">
    <text evidence="8">Protein modification; lipoprotein biosynthesis (N-acyl transfer).</text>
</comment>
<dbReference type="InterPro" id="IPR045378">
    <property type="entry name" value="LNT_N"/>
</dbReference>
<keyword evidence="5 8" id="KW-1133">Transmembrane helix</keyword>
<comment type="similarity">
    <text evidence="8">Belongs to the CN hydrolase family. Apolipoprotein N-acyltransferase subfamily.</text>
</comment>
<keyword evidence="4 8" id="KW-0812">Transmembrane</keyword>
<name>A0ABP9FHA4_9ACTN</name>
<evidence type="ECO:0000256" key="1">
    <source>
        <dbReference type="ARBA" id="ARBA00004651"/>
    </source>
</evidence>
<dbReference type="PANTHER" id="PTHR38686:SF1">
    <property type="entry name" value="APOLIPOPROTEIN N-ACYLTRANSFERASE"/>
    <property type="match status" value="1"/>
</dbReference>
<comment type="function">
    <text evidence="8">Catalyzes the phospholipid dependent N-acylation of the N-terminal cysteine of apolipoprotein, the last step in lipoprotein maturation.</text>
</comment>
<evidence type="ECO:0000256" key="6">
    <source>
        <dbReference type="ARBA" id="ARBA00023136"/>
    </source>
</evidence>
<dbReference type="Gene3D" id="3.60.110.10">
    <property type="entry name" value="Carbon-nitrogen hydrolase"/>
    <property type="match status" value="1"/>
</dbReference>
<evidence type="ECO:0000256" key="2">
    <source>
        <dbReference type="ARBA" id="ARBA00022475"/>
    </source>
</evidence>
<dbReference type="HAMAP" id="MF_01148">
    <property type="entry name" value="Lnt"/>
    <property type="match status" value="1"/>
</dbReference>
<evidence type="ECO:0000256" key="8">
    <source>
        <dbReference type="HAMAP-Rule" id="MF_01148"/>
    </source>
</evidence>
<feature type="transmembrane region" description="Helical" evidence="8">
    <location>
        <begin position="7"/>
        <end position="25"/>
    </location>
</feature>
<dbReference type="InterPro" id="IPR003010">
    <property type="entry name" value="C-N_Hydrolase"/>
</dbReference>
<feature type="transmembrane region" description="Helical" evidence="8">
    <location>
        <begin position="108"/>
        <end position="129"/>
    </location>
</feature>
<dbReference type="PANTHER" id="PTHR38686">
    <property type="entry name" value="APOLIPOPROTEIN N-ACYLTRANSFERASE"/>
    <property type="match status" value="1"/>
</dbReference>
<keyword evidence="2 8" id="KW-1003">Cell membrane</keyword>
<sequence length="521" mass="55741">MISPPPLPLGRSLLLAGCTGLLIGAGQAPMGVWPATVTGLALFTWLVAGRRPGSAFAHGVLVGLAMNALTVSWVSVLGAWVGVALVVFLSLWWGLLALVVSRLVRLRFWPLLVPAAWVAMEFASGRIPFGGFSWTRLGFTVIDQPMSGWLGFVGVTGASYLVALVANALLFALLDRRRRVRVLAGTVAIFVVGGLLNLAPHAEPETKMTIAVVQPNVNREEHGTASYARSVTNNALSETVFALAEARTNGGPAPDFVLWPENATDVDPIDDPVTRRMVEVAALLAEVPIFVGAVMNGPEPDTRQTSSLWWDPLDGPGDIYHKRDLVPFGEWIPFRDVLLPRLPILKQIGRQSVPGEGPGVVAAPIAENPHLLVGTIICFELAYDDTSYDAVRGGGEVIVSQSNTNTYGGTFQPAQQLVINRVRAMETGREIVVSTLNALTGLVDTRGRVHGLTQEFDAAHRIVEVPLRFNVSLPVRIGSAPAWAALAITLGALAYALLRREPGAGSIARNNSPQGQPHDQH</sequence>
<protein>
    <recommendedName>
        <fullName evidence="8">Apolipoprotein N-acyltransferase</fullName>
        <shortName evidence="8">ALP N-acyltransferase</shortName>
        <ecNumber evidence="8">2.3.1.269</ecNumber>
    </recommendedName>
</protein>
<evidence type="ECO:0000259" key="9">
    <source>
        <dbReference type="PROSITE" id="PS50263"/>
    </source>
</evidence>
<dbReference type="InterPro" id="IPR004563">
    <property type="entry name" value="Apolipo_AcylTrfase"/>
</dbReference>
<comment type="subcellular location">
    <subcellularLocation>
        <location evidence="1 8">Cell membrane</location>
        <topology evidence="1 8">Multi-pass membrane protein</topology>
    </subcellularLocation>
</comment>
<keyword evidence="7 8" id="KW-0012">Acyltransferase</keyword>
<dbReference type="NCBIfam" id="TIGR00546">
    <property type="entry name" value="lnt"/>
    <property type="match status" value="1"/>
</dbReference>
<feature type="transmembrane region" description="Helical" evidence="8">
    <location>
        <begin position="149"/>
        <end position="173"/>
    </location>
</feature>
<comment type="catalytic activity">
    <reaction evidence="8">
        <text>N-terminal S-1,2-diacyl-sn-glyceryl-L-cysteinyl-[lipoprotein] + a glycerophospholipid = N-acyl-S-1,2-diacyl-sn-glyceryl-L-cysteinyl-[lipoprotein] + a 2-acyl-sn-glycero-3-phospholipid + H(+)</text>
        <dbReference type="Rhea" id="RHEA:48228"/>
        <dbReference type="Rhea" id="RHEA-COMP:14681"/>
        <dbReference type="Rhea" id="RHEA-COMP:14684"/>
        <dbReference type="ChEBI" id="CHEBI:15378"/>
        <dbReference type="ChEBI" id="CHEBI:136912"/>
        <dbReference type="ChEBI" id="CHEBI:140656"/>
        <dbReference type="ChEBI" id="CHEBI:140657"/>
        <dbReference type="ChEBI" id="CHEBI:140660"/>
        <dbReference type="EC" id="2.3.1.269"/>
    </reaction>
</comment>
<dbReference type="PROSITE" id="PS50263">
    <property type="entry name" value="CN_HYDROLASE"/>
    <property type="match status" value="1"/>
</dbReference>
<evidence type="ECO:0000256" key="3">
    <source>
        <dbReference type="ARBA" id="ARBA00022679"/>
    </source>
</evidence>
<dbReference type="EMBL" id="BAABLV010000035">
    <property type="protein sequence ID" value="GAA4902202.1"/>
    <property type="molecule type" value="Genomic_DNA"/>
</dbReference>
<feature type="transmembrane region" description="Helical" evidence="8">
    <location>
        <begin position="180"/>
        <end position="199"/>
    </location>
</feature>
<dbReference type="CDD" id="cd07571">
    <property type="entry name" value="ALP_N-acyl_transferase"/>
    <property type="match status" value="1"/>
</dbReference>
<feature type="transmembrane region" description="Helical" evidence="8">
    <location>
        <begin position="80"/>
        <end position="101"/>
    </location>
</feature>
<feature type="transmembrane region" description="Helical" evidence="8">
    <location>
        <begin position="31"/>
        <end position="48"/>
    </location>
</feature>
<dbReference type="EC" id="2.3.1.269" evidence="8"/>
<evidence type="ECO:0000256" key="4">
    <source>
        <dbReference type="ARBA" id="ARBA00022692"/>
    </source>
</evidence>
<keyword evidence="3 8" id="KW-0808">Transferase</keyword>
<dbReference type="RefSeq" id="WP_345582621.1">
    <property type="nucleotide sequence ID" value="NZ_BAABLV010000035.1"/>
</dbReference>
<keyword evidence="6 8" id="KW-0472">Membrane</keyword>
<proteinExistence type="inferred from homology"/>
<gene>
    <name evidence="10" type="primary">lnt_1</name>
    <name evidence="8" type="synonym">lnt</name>
    <name evidence="10" type="ORF">GCM10025789_21100</name>
</gene>
<evidence type="ECO:0000256" key="7">
    <source>
        <dbReference type="ARBA" id="ARBA00023315"/>
    </source>
</evidence>
<comment type="caution">
    <text evidence="10">The sequence shown here is derived from an EMBL/GenBank/DDBJ whole genome shotgun (WGS) entry which is preliminary data.</text>
</comment>
<dbReference type="Pfam" id="PF20154">
    <property type="entry name" value="LNT_N"/>
    <property type="match status" value="1"/>
</dbReference>
<evidence type="ECO:0000313" key="11">
    <source>
        <dbReference type="Proteomes" id="UP001501521"/>
    </source>
</evidence>
<organism evidence="10 11">
    <name type="scientific">Tessaracoccus lubricantis</name>
    <dbReference type="NCBI Taxonomy" id="545543"/>
    <lineage>
        <taxon>Bacteria</taxon>
        <taxon>Bacillati</taxon>
        <taxon>Actinomycetota</taxon>
        <taxon>Actinomycetes</taxon>
        <taxon>Propionibacteriales</taxon>
        <taxon>Propionibacteriaceae</taxon>
        <taxon>Tessaracoccus</taxon>
    </lineage>
</organism>
<dbReference type="Pfam" id="PF00795">
    <property type="entry name" value="CN_hydrolase"/>
    <property type="match status" value="1"/>
</dbReference>
<evidence type="ECO:0000256" key="5">
    <source>
        <dbReference type="ARBA" id="ARBA00022989"/>
    </source>
</evidence>
<feature type="transmembrane region" description="Helical" evidence="8">
    <location>
        <begin position="55"/>
        <end position="74"/>
    </location>
</feature>
<dbReference type="Proteomes" id="UP001501521">
    <property type="component" value="Unassembled WGS sequence"/>
</dbReference>
<evidence type="ECO:0000313" key="10">
    <source>
        <dbReference type="EMBL" id="GAA4902202.1"/>
    </source>
</evidence>
<reference evidence="11" key="1">
    <citation type="journal article" date="2019" name="Int. J. Syst. Evol. Microbiol.">
        <title>The Global Catalogue of Microorganisms (GCM) 10K type strain sequencing project: providing services to taxonomists for standard genome sequencing and annotation.</title>
        <authorList>
            <consortium name="The Broad Institute Genomics Platform"/>
            <consortium name="The Broad Institute Genome Sequencing Center for Infectious Disease"/>
            <person name="Wu L."/>
            <person name="Ma J."/>
        </authorList>
    </citation>
    <scope>NUCLEOTIDE SEQUENCE [LARGE SCALE GENOMIC DNA]</scope>
    <source>
        <strain evidence="11">JCM 19125</strain>
    </source>
</reference>
<dbReference type="InterPro" id="IPR036526">
    <property type="entry name" value="C-N_Hydrolase_sf"/>
</dbReference>
<feature type="domain" description="CN hydrolase" evidence="9">
    <location>
        <begin position="208"/>
        <end position="467"/>
    </location>
</feature>
<keyword evidence="11" id="KW-1185">Reference proteome</keyword>